<dbReference type="AlphaFoldDB" id="A0A016WT98"/>
<gene>
    <name evidence="2" type="primary">Acey_s0538.g3140</name>
    <name evidence="2" type="ORF">Y032_0538g3140</name>
</gene>
<keyword evidence="1" id="KW-1133">Transmembrane helix</keyword>
<protein>
    <submittedName>
        <fullName evidence="2">Uncharacterized protein</fullName>
    </submittedName>
</protein>
<proteinExistence type="predicted"/>
<evidence type="ECO:0000256" key="1">
    <source>
        <dbReference type="SAM" id="Phobius"/>
    </source>
</evidence>
<keyword evidence="1" id="KW-0812">Transmembrane</keyword>
<name>A0A016WT98_9BILA</name>
<keyword evidence="3" id="KW-1185">Reference proteome</keyword>
<reference evidence="3" key="1">
    <citation type="journal article" date="2015" name="Nat. Genet.">
        <title>The genome and transcriptome of the zoonotic hookworm Ancylostoma ceylanicum identify infection-specific gene families.</title>
        <authorList>
            <person name="Schwarz E.M."/>
            <person name="Hu Y."/>
            <person name="Antoshechkin I."/>
            <person name="Miller M.M."/>
            <person name="Sternberg P.W."/>
            <person name="Aroian R.V."/>
        </authorList>
    </citation>
    <scope>NUCLEOTIDE SEQUENCE</scope>
    <source>
        <strain evidence="3">HY135</strain>
    </source>
</reference>
<feature type="transmembrane region" description="Helical" evidence="1">
    <location>
        <begin position="21"/>
        <end position="40"/>
    </location>
</feature>
<comment type="caution">
    <text evidence="2">The sequence shown here is derived from an EMBL/GenBank/DDBJ whole genome shotgun (WGS) entry which is preliminary data.</text>
</comment>
<keyword evidence="1" id="KW-0472">Membrane</keyword>
<accession>A0A016WT98</accession>
<dbReference type="EMBL" id="JARK01000138">
    <property type="protein sequence ID" value="EYC42253.1"/>
    <property type="molecule type" value="Genomic_DNA"/>
</dbReference>
<evidence type="ECO:0000313" key="2">
    <source>
        <dbReference type="EMBL" id="EYC42253.1"/>
    </source>
</evidence>
<sequence>MTRRASADRQCCVMQGWLRAAVFPLVFLIVTKCFITSYSNTSFLFLFSSKRLFLHAFLFFVMPRVSLRYVFFFINSCIDRDELDFITFY</sequence>
<evidence type="ECO:0000313" key="3">
    <source>
        <dbReference type="Proteomes" id="UP000024635"/>
    </source>
</evidence>
<feature type="transmembrane region" description="Helical" evidence="1">
    <location>
        <begin position="52"/>
        <end position="71"/>
    </location>
</feature>
<dbReference type="Proteomes" id="UP000024635">
    <property type="component" value="Unassembled WGS sequence"/>
</dbReference>
<organism evidence="2 3">
    <name type="scientific">Ancylostoma ceylanicum</name>
    <dbReference type="NCBI Taxonomy" id="53326"/>
    <lineage>
        <taxon>Eukaryota</taxon>
        <taxon>Metazoa</taxon>
        <taxon>Ecdysozoa</taxon>
        <taxon>Nematoda</taxon>
        <taxon>Chromadorea</taxon>
        <taxon>Rhabditida</taxon>
        <taxon>Rhabditina</taxon>
        <taxon>Rhabditomorpha</taxon>
        <taxon>Strongyloidea</taxon>
        <taxon>Ancylostomatidae</taxon>
        <taxon>Ancylostomatinae</taxon>
        <taxon>Ancylostoma</taxon>
    </lineage>
</organism>